<name>A0A5C4TAZ3_9BACL</name>
<evidence type="ECO:0000313" key="1">
    <source>
        <dbReference type="EMBL" id="TNJ66111.1"/>
    </source>
</evidence>
<dbReference type="RefSeq" id="WP_139602419.1">
    <property type="nucleotide sequence ID" value="NZ_VDCQ01000013.1"/>
</dbReference>
<keyword evidence="2" id="KW-1185">Reference proteome</keyword>
<comment type="caution">
    <text evidence="1">The sequence shown here is derived from an EMBL/GenBank/DDBJ whole genome shotgun (WGS) entry which is preliminary data.</text>
</comment>
<proteinExistence type="predicted"/>
<sequence length="101" mass="11222">MIEYDSSLLADLRQSGFNTNTRTHLFSYERFIPGQTGALPNPLSNVPGVFFTEDPLGFGQEQGQPIAYQGGRRLGRLYLAAGTGLDGIVCRRRVRIQTFAR</sequence>
<dbReference type="EMBL" id="VDCQ01000013">
    <property type="protein sequence ID" value="TNJ66111.1"/>
    <property type="molecule type" value="Genomic_DNA"/>
</dbReference>
<dbReference type="Proteomes" id="UP000307943">
    <property type="component" value="Unassembled WGS sequence"/>
</dbReference>
<accession>A0A5C4TAZ3</accession>
<evidence type="ECO:0000313" key="2">
    <source>
        <dbReference type="Proteomes" id="UP000307943"/>
    </source>
</evidence>
<protein>
    <submittedName>
        <fullName evidence="1">Uncharacterized protein</fullName>
    </submittedName>
</protein>
<reference evidence="1 2" key="1">
    <citation type="submission" date="2019-05" db="EMBL/GenBank/DDBJ databases">
        <title>We sequenced the genome of Paenibacillus hemerocallicola KCTC 33185 for further insight into its adaptation and study the phylogeny of Paenibacillus.</title>
        <authorList>
            <person name="Narsing Rao M.P."/>
        </authorList>
    </citation>
    <scope>NUCLEOTIDE SEQUENCE [LARGE SCALE GENOMIC DNA]</scope>
    <source>
        <strain evidence="1 2">KCTC 33185</strain>
    </source>
</reference>
<dbReference type="AlphaFoldDB" id="A0A5C4TAZ3"/>
<gene>
    <name evidence="1" type="ORF">FE784_11885</name>
</gene>
<organism evidence="1 2">
    <name type="scientific">Paenibacillus hemerocallicola</name>
    <dbReference type="NCBI Taxonomy" id="1172614"/>
    <lineage>
        <taxon>Bacteria</taxon>
        <taxon>Bacillati</taxon>
        <taxon>Bacillota</taxon>
        <taxon>Bacilli</taxon>
        <taxon>Bacillales</taxon>
        <taxon>Paenibacillaceae</taxon>
        <taxon>Paenibacillus</taxon>
    </lineage>
</organism>